<organism evidence="3 4">
    <name type="scientific">Bacteroides eggerthii</name>
    <dbReference type="NCBI Taxonomy" id="28111"/>
    <lineage>
        <taxon>Bacteria</taxon>
        <taxon>Pseudomonadati</taxon>
        <taxon>Bacteroidota</taxon>
        <taxon>Bacteroidia</taxon>
        <taxon>Bacteroidales</taxon>
        <taxon>Bacteroidaceae</taxon>
        <taxon>Bacteroides</taxon>
    </lineage>
</organism>
<sequence>MKKNILGLLLIICCMGLFTSCSDDDNNGIDAGQMHVSAVLPASITAGGSEDIVGHKLRCILELWTKGEVSQPAYRNEVVVEPSAETAAISFDLAVDAGTYDCLMWVDYVDGTVAATGRSEDEAIRYADKYYDTSDLRNVAIKEMSSLINNEAADAFYYSGEVSKKSGEALVLQPQMVRPFAKVSVLEKNLREFKLLWALSGSYNATSKFNVSTGKAVDGEMVTVDFSIPKFNWEATPDGTLFSAYIFANEESEDMGEIKLNFTTKQGQQNVTVPADLVPLLRNQHVKVSGNMMKESPIEDTEFDIVFDIDVEDWESANSDITTRPLAAKIGDFIYKDGTFGNEYNEKAIGVIFALKENFTDNSDYGTAFEGKKIAGYAMALEGTDRIYIGPSKDGGFTDGTDITTLATTETYNADYTIRTYNGYEYSKAFNAIFDNTEQSLLFKQYKGLRAKYNHTATNLSDWYIPSAHQMYDICARIYGISPEKNGPLDESTKNATLRAAYDVAVSSIGTPQAKLIGNATRSTWIMTSSFDKTQSKLSTLLVDNNFKFINSATTGSWALNSQYVLRPVLTIFEGE</sequence>
<protein>
    <recommendedName>
        <fullName evidence="2">DUF6562 domain-containing protein</fullName>
    </recommendedName>
</protein>
<evidence type="ECO:0000256" key="1">
    <source>
        <dbReference type="SAM" id="SignalP"/>
    </source>
</evidence>
<dbReference type="InterPro" id="IPR046692">
    <property type="entry name" value="DUF6562"/>
</dbReference>
<dbReference type="Pfam" id="PF20200">
    <property type="entry name" value="DUF6562"/>
    <property type="match status" value="1"/>
</dbReference>
<accession>A0A380ZB05</accession>
<evidence type="ECO:0000259" key="2">
    <source>
        <dbReference type="Pfam" id="PF20200"/>
    </source>
</evidence>
<feature type="chain" id="PRO_5016929193" description="DUF6562 domain-containing protein" evidence="1">
    <location>
        <begin position="24"/>
        <end position="576"/>
    </location>
</feature>
<evidence type="ECO:0000313" key="3">
    <source>
        <dbReference type="EMBL" id="SUV44198.1"/>
    </source>
</evidence>
<proteinExistence type="predicted"/>
<dbReference type="PROSITE" id="PS51257">
    <property type="entry name" value="PROKAR_LIPOPROTEIN"/>
    <property type="match status" value="1"/>
</dbReference>
<reference evidence="3 4" key="1">
    <citation type="submission" date="2018-06" db="EMBL/GenBank/DDBJ databases">
        <authorList>
            <consortium name="Pathogen Informatics"/>
            <person name="Doyle S."/>
        </authorList>
    </citation>
    <scope>NUCLEOTIDE SEQUENCE [LARGE SCALE GENOMIC DNA]</scope>
    <source>
        <strain evidence="3 4">NCTC11155</strain>
    </source>
</reference>
<name>A0A380ZB05_9BACE</name>
<dbReference type="GeneID" id="93072195"/>
<feature type="domain" description="DUF6562" evidence="2">
    <location>
        <begin position="50"/>
        <end position="193"/>
    </location>
</feature>
<dbReference type="OrthoDB" id="1050427at2"/>
<feature type="signal peptide" evidence="1">
    <location>
        <begin position="1"/>
        <end position="23"/>
    </location>
</feature>
<keyword evidence="1" id="KW-0732">Signal</keyword>
<dbReference type="Proteomes" id="UP000254424">
    <property type="component" value="Unassembled WGS sequence"/>
</dbReference>
<dbReference type="AlphaFoldDB" id="A0A380ZB05"/>
<dbReference type="EMBL" id="UFSX01000002">
    <property type="protein sequence ID" value="SUV44198.1"/>
    <property type="molecule type" value="Genomic_DNA"/>
</dbReference>
<dbReference type="RefSeq" id="WP_147293912.1">
    <property type="nucleotide sequence ID" value="NZ_CABKNQ010000020.1"/>
</dbReference>
<evidence type="ECO:0000313" key="4">
    <source>
        <dbReference type="Proteomes" id="UP000254424"/>
    </source>
</evidence>
<dbReference type="STRING" id="483216.BACEGG_00253"/>
<gene>
    <name evidence="3" type="ORF">NCTC11155_03609</name>
</gene>